<evidence type="ECO:0000313" key="6">
    <source>
        <dbReference type="Proteomes" id="UP000198924"/>
    </source>
</evidence>
<dbReference type="PROSITE" id="PS50887">
    <property type="entry name" value="GGDEF"/>
    <property type="match status" value="1"/>
</dbReference>
<dbReference type="SMART" id="SM00052">
    <property type="entry name" value="EAL"/>
    <property type="match status" value="1"/>
</dbReference>
<dbReference type="InterPro" id="IPR003660">
    <property type="entry name" value="HAMP_dom"/>
</dbReference>
<dbReference type="Pfam" id="PF00563">
    <property type="entry name" value="EAL"/>
    <property type="match status" value="1"/>
</dbReference>
<dbReference type="InterPro" id="IPR032244">
    <property type="entry name" value="LapD_MoxY_N"/>
</dbReference>
<dbReference type="Proteomes" id="UP000198924">
    <property type="component" value="Unassembled WGS sequence"/>
</dbReference>
<dbReference type="Gene3D" id="3.30.110.200">
    <property type="match status" value="1"/>
</dbReference>
<evidence type="ECO:0000256" key="1">
    <source>
        <dbReference type="SAM" id="Phobius"/>
    </source>
</evidence>
<dbReference type="InterPro" id="IPR001633">
    <property type="entry name" value="EAL_dom"/>
</dbReference>
<dbReference type="InterPro" id="IPR042461">
    <property type="entry name" value="LapD_MoxY_peri_C"/>
</dbReference>
<dbReference type="InterPro" id="IPR029787">
    <property type="entry name" value="Nucleotide_cyclase"/>
</dbReference>
<dbReference type="Gene3D" id="3.20.20.450">
    <property type="entry name" value="EAL domain"/>
    <property type="match status" value="1"/>
</dbReference>
<reference evidence="6" key="1">
    <citation type="submission" date="2016-10" db="EMBL/GenBank/DDBJ databases">
        <authorList>
            <person name="Varghese N."/>
            <person name="Submissions S."/>
        </authorList>
    </citation>
    <scope>NUCLEOTIDE SEQUENCE [LARGE SCALE GENOMIC DNA]</scope>
    <source>
        <strain evidence="6">DSM 11578</strain>
    </source>
</reference>
<dbReference type="PROSITE" id="PS50883">
    <property type="entry name" value="EAL"/>
    <property type="match status" value="1"/>
</dbReference>
<dbReference type="OrthoDB" id="5894408at2"/>
<dbReference type="InterPro" id="IPR050706">
    <property type="entry name" value="Cyclic-di-GMP_PDE-like"/>
</dbReference>
<dbReference type="SMART" id="SM00267">
    <property type="entry name" value="GGDEF"/>
    <property type="match status" value="1"/>
</dbReference>
<organism evidence="5 6">
    <name type="scientific">Methylophaga sulfidovorans</name>
    <dbReference type="NCBI Taxonomy" id="45496"/>
    <lineage>
        <taxon>Bacteria</taxon>
        <taxon>Pseudomonadati</taxon>
        <taxon>Pseudomonadota</taxon>
        <taxon>Gammaproteobacteria</taxon>
        <taxon>Thiotrichales</taxon>
        <taxon>Piscirickettsiaceae</taxon>
        <taxon>Methylophaga</taxon>
    </lineage>
</organism>
<accession>A0A1I3ZD19</accession>
<dbReference type="Pfam" id="PF00990">
    <property type="entry name" value="GGDEF"/>
    <property type="match status" value="1"/>
</dbReference>
<proteinExistence type="predicted"/>
<dbReference type="SUPFAM" id="SSF141868">
    <property type="entry name" value="EAL domain-like"/>
    <property type="match status" value="1"/>
</dbReference>
<dbReference type="EMBL" id="FOSH01000010">
    <property type="protein sequence ID" value="SFK41621.1"/>
    <property type="molecule type" value="Genomic_DNA"/>
</dbReference>
<evidence type="ECO:0000259" key="4">
    <source>
        <dbReference type="PROSITE" id="PS50887"/>
    </source>
</evidence>
<dbReference type="PANTHER" id="PTHR33121:SF79">
    <property type="entry name" value="CYCLIC DI-GMP PHOSPHODIESTERASE PDED-RELATED"/>
    <property type="match status" value="1"/>
</dbReference>
<dbReference type="RefSeq" id="WP_091714071.1">
    <property type="nucleotide sequence ID" value="NZ_FOSH01000010.1"/>
</dbReference>
<feature type="domain" description="GGDEF" evidence="4">
    <location>
        <begin position="263"/>
        <end position="392"/>
    </location>
</feature>
<dbReference type="InterPro" id="IPR035919">
    <property type="entry name" value="EAL_sf"/>
</dbReference>
<keyword evidence="1" id="KW-0472">Membrane</keyword>
<keyword evidence="1" id="KW-1133">Transmembrane helix</keyword>
<feature type="domain" description="HAMP" evidence="3">
    <location>
        <begin position="172"/>
        <end position="224"/>
    </location>
</feature>
<dbReference type="PROSITE" id="PS50885">
    <property type="entry name" value="HAMP"/>
    <property type="match status" value="1"/>
</dbReference>
<evidence type="ECO:0000313" key="5">
    <source>
        <dbReference type="EMBL" id="SFK41621.1"/>
    </source>
</evidence>
<dbReference type="Pfam" id="PF16448">
    <property type="entry name" value="LapD_MoxY_N"/>
    <property type="match status" value="1"/>
</dbReference>
<dbReference type="GO" id="GO:0016020">
    <property type="term" value="C:membrane"/>
    <property type="evidence" value="ECO:0007669"/>
    <property type="project" value="InterPro"/>
</dbReference>
<dbReference type="CDD" id="cd06225">
    <property type="entry name" value="HAMP"/>
    <property type="match status" value="1"/>
</dbReference>
<dbReference type="Gene3D" id="6.20.270.20">
    <property type="entry name" value="LapD/MoxY periplasmic domain"/>
    <property type="match status" value="1"/>
</dbReference>
<feature type="transmembrane region" description="Helical" evidence="1">
    <location>
        <begin position="6"/>
        <end position="25"/>
    </location>
</feature>
<name>A0A1I3ZD19_9GAMM</name>
<dbReference type="GO" id="GO:0007165">
    <property type="term" value="P:signal transduction"/>
    <property type="evidence" value="ECO:0007669"/>
    <property type="project" value="InterPro"/>
</dbReference>
<dbReference type="STRING" id="45496.SAMN04488079_11079"/>
<dbReference type="Gene3D" id="3.30.70.270">
    <property type="match status" value="1"/>
</dbReference>
<evidence type="ECO:0000259" key="2">
    <source>
        <dbReference type="PROSITE" id="PS50883"/>
    </source>
</evidence>
<sequence>MSLSKQLLILISLLFLIVFSASFVISMGSIRDYLEVESEIHMQDTATSLGLSLSPHMEDENDPILQTMMNAIFDMGYYREMRLEDIDGKTLVMLKNPVKMQGVPQWLINWLPMKSATASTEISSGWSISGTLYVSSNPAYAYLKLYKQAKETLLYSAIIFVGAFALLMLVLRFTLQPLKAIQKQANEISSGQFTTIERLPWTKEVRQVAQSMNSMSVKIGDTITRLNQRLDALNDNLKRDALTRLLNQATFTADVKRRLSSGHTGYVSYIKFLDLAAISKEKGNQLADTLLKDMARILNNAVAGNGNAYRLYGAEFAIIYDESDISLVQSFAKNLQQALTELAEHYEVEDLVHFGLVKYDRTSEFERLMPALIEAYEQASIIGHNAFFIKDDSISSLSEQEWKAVITHAVNRDTPEIYFTAEAYNYDGAKPVKVMQEAFSFVKDKAGKTLSVGTFFSMAQEFGQAESVDRCIVNKVLLKMEQDHISCPVSINLTMDSIASASFHKWLESRIEQSVISAELLTFSVSAYAATKNLKAFTNFSRFVKSLGAKSLIKRYSADIIAVDDLRHLHLDYVRLARDLTQNIRGNASKPDFLEIMHDVSRLLDIKVLAEAVTADEDFNTVKQAGIYGISR</sequence>
<evidence type="ECO:0000259" key="3">
    <source>
        <dbReference type="PROSITE" id="PS50885"/>
    </source>
</evidence>
<keyword evidence="6" id="KW-1185">Reference proteome</keyword>
<dbReference type="InterPro" id="IPR000160">
    <property type="entry name" value="GGDEF_dom"/>
</dbReference>
<protein>
    <submittedName>
        <fullName evidence="5">Diguanylate cyclase/phosphodiesterase</fullName>
    </submittedName>
</protein>
<feature type="domain" description="EAL" evidence="2">
    <location>
        <begin position="399"/>
        <end position="632"/>
    </location>
</feature>
<dbReference type="PANTHER" id="PTHR33121">
    <property type="entry name" value="CYCLIC DI-GMP PHOSPHODIESTERASE PDEF"/>
    <property type="match status" value="1"/>
</dbReference>
<dbReference type="GO" id="GO:0071111">
    <property type="term" value="F:cyclic-guanylate-specific phosphodiesterase activity"/>
    <property type="evidence" value="ECO:0007669"/>
    <property type="project" value="InterPro"/>
</dbReference>
<dbReference type="InterPro" id="IPR043128">
    <property type="entry name" value="Rev_trsase/Diguanyl_cyclase"/>
</dbReference>
<gene>
    <name evidence="5" type="ORF">SAMN04488079_11079</name>
</gene>
<dbReference type="SUPFAM" id="SSF55073">
    <property type="entry name" value="Nucleotide cyclase"/>
    <property type="match status" value="1"/>
</dbReference>
<dbReference type="AlphaFoldDB" id="A0A1I3ZD19"/>
<keyword evidence="1" id="KW-0812">Transmembrane</keyword>
<feature type="transmembrane region" description="Helical" evidence="1">
    <location>
        <begin position="153"/>
        <end position="175"/>
    </location>
</feature>